<dbReference type="PRINTS" id="PR01021">
    <property type="entry name" value="OMPADOMAIN"/>
</dbReference>
<sequence>MRRSWKLSCATVASCLIWVAPASKAETVQHESEMSLLGVYMVPDDSRTDEYGMGVRATYGARLDESWWLEPTLFTGVIETGKAGVTDYYQQGLGADIAYRLFGNAPFTPFALAGLGVSRNDVANNSASEFGGYGNVGFGFLSSPLSDSGLRLRAEARYVYDSFDGGQSDLHFAAGITVPIGATRRQIVEKVKYIEKPVVVEKERVQELADSDNDGVVDGVDQCPNTLEGLEVDAVGCVKTDKAQSVVLQGVTFEFNSDRLTANARDILVRASEALKGQQDLKVELAGHTDSVGGADYNQKLSQKRAEAVRNYLIDLGVAPSRLIARGYGETKPIRSNDTEDGRERNRRVEFNVISEGGDQS</sequence>
<dbReference type="PROSITE" id="PS51123">
    <property type="entry name" value="OMPA_2"/>
    <property type="match status" value="1"/>
</dbReference>
<keyword evidence="5" id="KW-0406">Ion transport</keyword>
<dbReference type="Gene3D" id="2.40.160.20">
    <property type="match status" value="1"/>
</dbReference>
<keyword evidence="6" id="KW-0626">Porin</keyword>
<gene>
    <name evidence="12" type="ORF">ACFPQA_06070</name>
</gene>
<dbReference type="InterPro" id="IPR036737">
    <property type="entry name" value="OmpA-like_sf"/>
</dbReference>
<name>A0ABW0RMC8_9GAMM</name>
<feature type="chain" id="PRO_5045889124" evidence="10">
    <location>
        <begin position="26"/>
        <end position="361"/>
    </location>
</feature>
<keyword evidence="4" id="KW-0812">Transmembrane</keyword>
<comment type="subcellular location">
    <subcellularLocation>
        <location evidence="1">Cell outer membrane</location>
        <topology evidence="1">Multi-pass membrane protein</topology>
    </subcellularLocation>
</comment>
<dbReference type="Pfam" id="PF00691">
    <property type="entry name" value="OmpA"/>
    <property type="match status" value="1"/>
</dbReference>
<evidence type="ECO:0000313" key="12">
    <source>
        <dbReference type="EMBL" id="MFC5544605.1"/>
    </source>
</evidence>
<dbReference type="SUPFAM" id="SSF56925">
    <property type="entry name" value="OMPA-like"/>
    <property type="match status" value="1"/>
</dbReference>
<dbReference type="SUPFAM" id="SSF103088">
    <property type="entry name" value="OmpA-like"/>
    <property type="match status" value="1"/>
</dbReference>
<feature type="domain" description="OmpA-like" evidence="11">
    <location>
        <begin position="240"/>
        <end position="357"/>
    </location>
</feature>
<evidence type="ECO:0000313" key="13">
    <source>
        <dbReference type="Proteomes" id="UP001596055"/>
    </source>
</evidence>
<organism evidence="12 13">
    <name type="scientific">Marinobacter koreensis</name>
    <dbReference type="NCBI Taxonomy" id="335974"/>
    <lineage>
        <taxon>Bacteria</taxon>
        <taxon>Pseudomonadati</taxon>
        <taxon>Pseudomonadota</taxon>
        <taxon>Gammaproteobacteria</taxon>
        <taxon>Pseudomonadales</taxon>
        <taxon>Marinobacteraceae</taxon>
        <taxon>Marinobacter</taxon>
    </lineage>
</organism>
<dbReference type="PROSITE" id="PS01068">
    <property type="entry name" value="OMPA_1"/>
    <property type="match status" value="1"/>
</dbReference>
<accession>A0ABW0RMC8</accession>
<evidence type="ECO:0000256" key="2">
    <source>
        <dbReference type="ARBA" id="ARBA00022448"/>
    </source>
</evidence>
<dbReference type="PANTHER" id="PTHR30329">
    <property type="entry name" value="STATOR ELEMENT OF FLAGELLAR MOTOR COMPLEX"/>
    <property type="match status" value="1"/>
</dbReference>
<dbReference type="CDD" id="cd07185">
    <property type="entry name" value="OmpA_C-like"/>
    <property type="match status" value="1"/>
</dbReference>
<keyword evidence="10" id="KW-0732">Signal</keyword>
<reference evidence="13" key="1">
    <citation type="journal article" date="2019" name="Int. J. Syst. Evol. Microbiol.">
        <title>The Global Catalogue of Microorganisms (GCM) 10K type strain sequencing project: providing services to taxonomists for standard genome sequencing and annotation.</title>
        <authorList>
            <consortium name="The Broad Institute Genomics Platform"/>
            <consortium name="The Broad Institute Genome Sequencing Center for Infectious Disease"/>
            <person name="Wu L."/>
            <person name="Ma J."/>
        </authorList>
    </citation>
    <scope>NUCLEOTIDE SEQUENCE [LARGE SCALE GENOMIC DNA]</scope>
    <source>
        <strain evidence="13">CGMCC 4.1799</strain>
    </source>
</reference>
<evidence type="ECO:0000256" key="10">
    <source>
        <dbReference type="SAM" id="SignalP"/>
    </source>
</evidence>
<dbReference type="InterPro" id="IPR006690">
    <property type="entry name" value="OMPA-like_CS"/>
</dbReference>
<evidence type="ECO:0000256" key="1">
    <source>
        <dbReference type="ARBA" id="ARBA00004571"/>
    </source>
</evidence>
<comment type="caution">
    <text evidence="12">The sequence shown here is derived from an EMBL/GenBank/DDBJ whole genome shotgun (WGS) entry which is preliminary data.</text>
</comment>
<evidence type="ECO:0000256" key="6">
    <source>
        <dbReference type="ARBA" id="ARBA00023114"/>
    </source>
</evidence>
<dbReference type="EMBL" id="JBHSNL010000001">
    <property type="protein sequence ID" value="MFC5544605.1"/>
    <property type="molecule type" value="Genomic_DNA"/>
</dbReference>
<dbReference type="InterPro" id="IPR006665">
    <property type="entry name" value="OmpA-like"/>
</dbReference>
<dbReference type="Gene3D" id="3.30.1330.60">
    <property type="entry name" value="OmpA-like domain"/>
    <property type="match status" value="1"/>
</dbReference>
<protein>
    <submittedName>
        <fullName evidence="12">OmpA family protein</fullName>
    </submittedName>
</protein>
<evidence type="ECO:0000256" key="9">
    <source>
        <dbReference type="PROSITE-ProRule" id="PRU00473"/>
    </source>
</evidence>
<feature type="signal peptide" evidence="10">
    <location>
        <begin position="1"/>
        <end position="25"/>
    </location>
</feature>
<keyword evidence="8" id="KW-0998">Cell outer membrane</keyword>
<evidence type="ECO:0000259" key="11">
    <source>
        <dbReference type="PROSITE" id="PS51123"/>
    </source>
</evidence>
<evidence type="ECO:0000256" key="4">
    <source>
        <dbReference type="ARBA" id="ARBA00022692"/>
    </source>
</evidence>
<keyword evidence="3" id="KW-1134">Transmembrane beta strand</keyword>
<keyword evidence="13" id="KW-1185">Reference proteome</keyword>
<dbReference type="InterPro" id="IPR011250">
    <property type="entry name" value="OMP/PagP_B-barrel"/>
</dbReference>
<dbReference type="InterPro" id="IPR050330">
    <property type="entry name" value="Bact_OuterMem_StrucFunc"/>
</dbReference>
<keyword evidence="7 9" id="KW-0472">Membrane</keyword>
<proteinExistence type="predicted"/>
<dbReference type="InterPro" id="IPR006664">
    <property type="entry name" value="OMP_bac"/>
</dbReference>
<evidence type="ECO:0000256" key="7">
    <source>
        <dbReference type="ARBA" id="ARBA00023136"/>
    </source>
</evidence>
<evidence type="ECO:0000256" key="5">
    <source>
        <dbReference type="ARBA" id="ARBA00023065"/>
    </source>
</evidence>
<dbReference type="Proteomes" id="UP001596055">
    <property type="component" value="Unassembled WGS sequence"/>
</dbReference>
<keyword evidence="2" id="KW-0813">Transport</keyword>
<dbReference type="RefSeq" id="WP_248154306.1">
    <property type="nucleotide sequence ID" value="NZ_JAKZAJ010000001.1"/>
</dbReference>
<evidence type="ECO:0000256" key="8">
    <source>
        <dbReference type="ARBA" id="ARBA00023237"/>
    </source>
</evidence>
<dbReference type="PANTHER" id="PTHR30329:SF21">
    <property type="entry name" value="LIPOPROTEIN YIAD-RELATED"/>
    <property type="match status" value="1"/>
</dbReference>
<evidence type="ECO:0000256" key="3">
    <source>
        <dbReference type="ARBA" id="ARBA00022452"/>
    </source>
</evidence>